<proteinExistence type="predicted"/>
<protein>
    <submittedName>
        <fullName evidence="1">Uncharacterized protein</fullName>
    </submittedName>
</protein>
<dbReference type="EMBL" id="JAPQYE010000022">
    <property type="protein sequence ID" value="MCZ0731888.1"/>
    <property type="molecule type" value="Genomic_DNA"/>
</dbReference>
<accession>A0ABT4HNX2</accession>
<comment type="caution">
    <text evidence="1">The sequence shown here is derived from an EMBL/GenBank/DDBJ whole genome shotgun (WGS) entry which is preliminary data.</text>
</comment>
<reference evidence="1" key="1">
    <citation type="submission" date="2022-12" db="EMBL/GenBank/DDBJ databases">
        <title>Whole genome sequence of Mycolicibacterium iranicum strain SBH312.</title>
        <authorList>
            <person name="Jani J."/>
            <person name="Arifin Mustapha Z."/>
            <person name="Ahmed K."/>
            <person name="Kai Ling C."/>
        </authorList>
    </citation>
    <scope>NUCLEOTIDE SEQUENCE</scope>
    <source>
        <strain evidence="1">SBH312</strain>
    </source>
</reference>
<sequence>MLGFGDDAALIALAVESVRIVTEMARAYTRDRGFVGAEPSAPVAAVIATASARLAANGSQLPRSDTAGVFSQDIRAAFQGWTLAELAVLNRYRKRAA</sequence>
<organism evidence="1 2">
    <name type="scientific">Mycolicibacterium iranicum</name>
    <name type="common">Mycobacterium iranicum</name>
    <dbReference type="NCBI Taxonomy" id="912594"/>
    <lineage>
        <taxon>Bacteria</taxon>
        <taxon>Bacillati</taxon>
        <taxon>Actinomycetota</taxon>
        <taxon>Actinomycetes</taxon>
        <taxon>Mycobacteriales</taxon>
        <taxon>Mycobacteriaceae</taxon>
        <taxon>Mycolicibacterium</taxon>
    </lineage>
</organism>
<name>A0ABT4HNX2_MYCIR</name>
<evidence type="ECO:0000313" key="1">
    <source>
        <dbReference type="EMBL" id="MCZ0731888.1"/>
    </source>
</evidence>
<dbReference type="Proteomes" id="UP001084650">
    <property type="component" value="Unassembled WGS sequence"/>
</dbReference>
<gene>
    <name evidence="1" type="ORF">OY187_27930</name>
</gene>
<keyword evidence="2" id="KW-1185">Reference proteome</keyword>
<evidence type="ECO:0000313" key="2">
    <source>
        <dbReference type="Proteomes" id="UP001084650"/>
    </source>
</evidence>